<dbReference type="EMBL" id="JABWRB020000001">
    <property type="protein sequence ID" value="MBV4493838.1"/>
    <property type="molecule type" value="Genomic_DNA"/>
</dbReference>
<comment type="caution">
    <text evidence="1">The sequence shown here is derived from an EMBL/GenBank/DDBJ whole genome shotgun (WGS) entry which is preliminary data.</text>
</comment>
<reference evidence="1" key="2">
    <citation type="submission" date="2020-07" db="EMBL/GenBank/DDBJ databases">
        <authorList>
            <person name="Lood C."/>
            <person name="Girard L."/>
        </authorList>
    </citation>
    <scope>NUCLEOTIDE SEQUENCE</scope>
    <source>
        <strain evidence="1">SWRI12</strain>
    </source>
</reference>
<organism evidence="1">
    <name type="scientific">Pseudomonas zanjanensis</name>
    <dbReference type="NCBI Taxonomy" id="2745496"/>
    <lineage>
        <taxon>Bacteria</taxon>
        <taxon>Pseudomonadati</taxon>
        <taxon>Pseudomonadota</taxon>
        <taxon>Gammaproteobacteria</taxon>
        <taxon>Pseudomonadales</taxon>
        <taxon>Pseudomonadaceae</taxon>
        <taxon>Pseudomonas</taxon>
    </lineage>
</organism>
<gene>
    <name evidence="2" type="ORF">HU715_000590</name>
    <name evidence="1" type="ORF">HU715_06270</name>
</gene>
<reference evidence="1 3" key="1">
    <citation type="journal article" date="2020" name="Microorganisms">
        <title>Reliable Identification of Environmental Pseudomonas Isolates Using the rpoD Gene.</title>
        <authorList>
            <consortium name="The Broad Institute Genome Sequencing Platform"/>
            <person name="Girard L."/>
            <person name="Lood C."/>
            <person name="Rokni-Zadeh H."/>
            <person name="van Noort V."/>
            <person name="Lavigne R."/>
            <person name="De Mot R."/>
        </authorList>
    </citation>
    <scope>NUCLEOTIDE SEQUENCE</scope>
    <source>
        <strain evidence="1 3">SWRI12</strain>
    </source>
</reference>
<evidence type="ECO:0000313" key="3">
    <source>
        <dbReference type="Proteomes" id="UP000636518"/>
    </source>
</evidence>
<evidence type="ECO:0000313" key="2">
    <source>
        <dbReference type="EMBL" id="MBV4493838.1"/>
    </source>
</evidence>
<dbReference type="EMBL" id="JABWRB010000005">
    <property type="protein sequence ID" value="MBC3389252.1"/>
    <property type="molecule type" value="Genomic_DNA"/>
</dbReference>
<evidence type="ECO:0000313" key="1">
    <source>
        <dbReference type="EMBL" id="MBC3389252.1"/>
    </source>
</evidence>
<accession>A0A923JJ56</accession>
<sequence>MKHAINVTLRLPDDYQVPQTGAGDYAISIEKKTGLPGAYPAISSNVFPAGTPLVFSFHIVPDFDPAVPGDEFSVKMQINHEGTDLLADNEHAFIWNGGDQDVEIDLSLAPSSASEIASNI</sequence>
<proteinExistence type="predicted"/>
<dbReference type="Proteomes" id="UP000636518">
    <property type="component" value="Unassembled WGS sequence"/>
</dbReference>
<dbReference type="AlphaFoldDB" id="A0A923JJ56"/>
<name>A0A923JJ56_9PSED</name>
<keyword evidence="3" id="KW-1185">Reference proteome</keyword>
<reference evidence="2" key="3">
    <citation type="submission" date="2021-06" db="EMBL/GenBank/DDBJ databases">
        <title>Updating the genus Pseudomonas: Description of 43 new species and partition of the Pseudomonas putida group.</title>
        <authorList>
            <person name="Girard L."/>
            <person name="Lood C."/>
            <person name="Vandamme P."/>
            <person name="Rokni-Zadeh H."/>
            <person name="Van Noort V."/>
            <person name="Hofte M."/>
            <person name="Lavigne R."/>
            <person name="De Mot R."/>
        </authorList>
    </citation>
    <scope>NUCLEOTIDE SEQUENCE</scope>
    <source>
        <strain evidence="2">SWRI12</strain>
    </source>
</reference>
<protein>
    <submittedName>
        <fullName evidence="1">Uncharacterized protein</fullName>
    </submittedName>
</protein>
<dbReference type="RefSeq" id="WP_186705485.1">
    <property type="nucleotide sequence ID" value="NZ_JABWRB020000001.1"/>
</dbReference>